<dbReference type="PANTHER" id="PTHR15642:SF3">
    <property type="entry name" value="CYTOCHROME C OXIDASE ASSEMBLY FACTOR 3 HOMOLOG, MITOCHONDRIAL"/>
    <property type="match status" value="1"/>
</dbReference>
<dbReference type="GO" id="GO:0033617">
    <property type="term" value="P:mitochondrial respiratory chain complex IV assembly"/>
    <property type="evidence" value="ECO:0007669"/>
    <property type="project" value="UniProtKB-UniRule"/>
</dbReference>
<comment type="similarity">
    <text evidence="3 9">Belongs to the COA3 family.</text>
</comment>
<evidence type="ECO:0000256" key="2">
    <source>
        <dbReference type="ARBA" id="ARBA00004304"/>
    </source>
</evidence>
<evidence type="ECO:0000256" key="5">
    <source>
        <dbReference type="ARBA" id="ARBA00022692"/>
    </source>
</evidence>
<dbReference type="PANTHER" id="PTHR15642">
    <property type="entry name" value="CYTOCHROME C OXIDASE ASSEMBLY FACTOR 3, MITOCHONDRIAL"/>
    <property type="match status" value="1"/>
</dbReference>
<evidence type="ECO:0000313" key="13">
    <source>
        <dbReference type="Proteomes" id="UP001222325"/>
    </source>
</evidence>
<keyword evidence="8 9" id="KW-0472">Membrane</keyword>
<keyword evidence="9" id="KW-0999">Mitochondrion inner membrane</keyword>
<evidence type="ECO:0000256" key="8">
    <source>
        <dbReference type="ARBA" id="ARBA00023136"/>
    </source>
</evidence>
<evidence type="ECO:0000259" key="11">
    <source>
        <dbReference type="Pfam" id="PF09813"/>
    </source>
</evidence>
<feature type="region of interest" description="Disordered" evidence="10">
    <location>
        <begin position="94"/>
        <end position="118"/>
    </location>
</feature>
<evidence type="ECO:0000256" key="10">
    <source>
        <dbReference type="SAM" id="MobiDB-lite"/>
    </source>
</evidence>
<gene>
    <name evidence="12" type="ORF">B0H15DRAFT_792363</name>
</gene>
<evidence type="ECO:0000256" key="9">
    <source>
        <dbReference type="RuleBase" id="RU367056"/>
    </source>
</evidence>
<keyword evidence="7 9" id="KW-0496">Mitochondrion</keyword>
<dbReference type="Proteomes" id="UP001222325">
    <property type="component" value="Unassembled WGS sequence"/>
</dbReference>
<feature type="transmembrane region" description="Helical" evidence="9">
    <location>
        <begin position="35"/>
        <end position="54"/>
    </location>
</feature>
<dbReference type="Pfam" id="PF09813">
    <property type="entry name" value="Coa3_cc"/>
    <property type="match status" value="1"/>
</dbReference>
<evidence type="ECO:0000256" key="1">
    <source>
        <dbReference type="ARBA" id="ARBA00003064"/>
    </source>
</evidence>
<dbReference type="GO" id="GO:0005743">
    <property type="term" value="C:mitochondrial inner membrane"/>
    <property type="evidence" value="ECO:0007669"/>
    <property type="project" value="UniProtKB-UniRule"/>
</dbReference>
<keyword evidence="5 9" id="KW-0812">Transmembrane</keyword>
<feature type="domain" description="Cytochrome c oxidase assembly factor 3 mitochondrial coiled-coil" evidence="11">
    <location>
        <begin position="23"/>
        <end position="65"/>
    </location>
</feature>
<comment type="subunit">
    <text evidence="4 9">Component of 250-400 kDa complexes called cytochrome oxidase assembly intermediates or COA complexes.</text>
</comment>
<accession>A0AAD6XEU4</accession>
<feature type="region of interest" description="Disordered" evidence="10">
    <location>
        <begin position="155"/>
        <end position="175"/>
    </location>
</feature>
<name>A0AAD6XEU4_9AGAR</name>
<proteinExistence type="inferred from homology"/>
<evidence type="ECO:0000256" key="7">
    <source>
        <dbReference type="ARBA" id="ARBA00023128"/>
    </source>
</evidence>
<sequence length="175" mass="19021">MRYLDPAEVKASYWKKGRMSQGLLRARRQYRTKNALVGGALLAFVVGVFTYAVAAVKQDTFDDLDDAARERAVHDARRAALSVDDEKEAMRRAAAMGGPPRPPTLGARDAAAAPTPASAVPPRGILAPLLASRVPWLLDPTRKTLVWGAPPIDNIGKLGDPVPSSSADEWRRRRL</sequence>
<protein>
    <recommendedName>
        <fullName evidence="9">Cytochrome c oxidase assembly factor 3</fullName>
    </recommendedName>
</protein>
<dbReference type="AlphaFoldDB" id="A0AAD6XEU4"/>
<comment type="subcellular location">
    <subcellularLocation>
        <location evidence="2">Mitochondrion membrane</location>
        <topology evidence="2">Single-pass membrane protein</topology>
    </subcellularLocation>
</comment>
<keyword evidence="6 9" id="KW-1133">Transmembrane helix</keyword>
<comment type="caution">
    <text evidence="12">The sequence shown here is derived from an EMBL/GenBank/DDBJ whole genome shotgun (WGS) entry which is preliminary data.</text>
</comment>
<dbReference type="EMBL" id="JARJCN010000106">
    <property type="protein sequence ID" value="KAJ7075007.1"/>
    <property type="molecule type" value="Genomic_DNA"/>
</dbReference>
<evidence type="ECO:0000256" key="3">
    <source>
        <dbReference type="ARBA" id="ARBA00007035"/>
    </source>
</evidence>
<evidence type="ECO:0000313" key="12">
    <source>
        <dbReference type="EMBL" id="KAJ7075007.1"/>
    </source>
</evidence>
<evidence type="ECO:0000256" key="4">
    <source>
        <dbReference type="ARBA" id="ARBA00011351"/>
    </source>
</evidence>
<dbReference type="InterPro" id="IPR018628">
    <property type="entry name" value="Coa3_CC"/>
</dbReference>
<reference evidence="12" key="1">
    <citation type="submission" date="2023-03" db="EMBL/GenBank/DDBJ databases">
        <title>Massive genome expansion in bonnet fungi (Mycena s.s.) driven by repeated elements and novel gene families across ecological guilds.</title>
        <authorList>
            <consortium name="Lawrence Berkeley National Laboratory"/>
            <person name="Harder C.B."/>
            <person name="Miyauchi S."/>
            <person name="Viragh M."/>
            <person name="Kuo A."/>
            <person name="Thoen E."/>
            <person name="Andreopoulos B."/>
            <person name="Lu D."/>
            <person name="Skrede I."/>
            <person name="Drula E."/>
            <person name="Henrissat B."/>
            <person name="Morin E."/>
            <person name="Kohler A."/>
            <person name="Barry K."/>
            <person name="LaButti K."/>
            <person name="Morin E."/>
            <person name="Salamov A."/>
            <person name="Lipzen A."/>
            <person name="Mereny Z."/>
            <person name="Hegedus B."/>
            <person name="Baldrian P."/>
            <person name="Stursova M."/>
            <person name="Weitz H."/>
            <person name="Taylor A."/>
            <person name="Grigoriev I.V."/>
            <person name="Nagy L.G."/>
            <person name="Martin F."/>
            <person name="Kauserud H."/>
        </authorList>
    </citation>
    <scope>NUCLEOTIDE SEQUENCE</scope>
    <source>
        <strain evidence="12">CBHHK173m</strain>
    </source>
</reference>
<keyword evidence="13" id="KW-1185">Reference proteome</keyword>
<dbReference type="InterPro" id="IPR041752">
    <property type="entry name" value="Coa3"/>
</dbReference>
<evidence type="ECO:0000256" key="6">
    <source>
        <dbReference type="ARBA" id="ARBA00022989"/>
    </source>
</evidence>
<comment type="function">
    <text evidence="1 9">Required for assembly of cytochrome c oxidase (complex IV).</text>
</comment>
<organism evidence="12 13">
    <name type="scientific">Mycena belliarum</name>
    <dbReference type="NCBI Taxonomy" id="1033014"/>
    <lineage>
        <taxon>Eukaryota</taxon>
        <taxon>Fungi</taxon>
        <taxon>Dikarya</taxon>
        <taxon>Basidiomycota</taxon>
        <taxon>Agaricomycotina</taxon>
        <taxon>Agaricomycetes</taxon>
        <taxon>Agaricomycetidae</taxon>
        <taxon>Agaricales</taxon>
        <taxon>Marasmiineae</taxon>
        <taxon>Mycenaceae</taxon>
        <taxon>Mycena</taxon>
    </lineage>
</organism>